<accession>A0A368X4Y8</accession>
<comment type="subcellular location">
    <subcellularLocation>
        <location evidence="1">Cell membrane</location>
        <topology evidence="1">Multi-pass membrane protein</topology>
    </subcellularLocation>
</comment>
<keyword evidence="5 7" id="KW-0472">Membrane</keyword>
<reference evidence="9 10" key="1">
    <citation type="submission" date="2018-07" db="EMBL/GenBank/DDBJ databases">
        <title>Genomic Encyclopedia of Type Strains, Phase IV (KMG-IV): sequencing the most valuable type-strain genomes for metagenomic binning, comparative biology and taxonomic classification.</title>
        <authorList>
            <person name="Goeker M."/>
        </authorList>
    </citation>
    <scope>NUCLEOTIDE SEQUENCE [LARGE SCALE GENOMIC DNA]</scope>
    <source>
        <strain evidence="9 10">DSM 27696</strain>
    </source>
</reference>
<evidence type="ECO:0000256" key="3">
    <source>
        <dbReference type="ARBA" id="ARBA00022553"/>
    </source>
</evidence>
<feature type="coiled-coil region" evidence="6">
    <location>
        <begin position="47"/>
        <end position="74"/>
    </location>
</feature>
<dbReference type="AlphaFoldDB" id="A0A368X4Y8"/>
<evidence type="ECO:0000256" key="7">
    <source>
        <dbReference type="SAM" id="Phobius"/>
    </source>
</evidence>
<name>A0A368X4Y8_9BACI</name>
<keyword evidence="7" id="KW-1133">Transmembrane helix</keyword>
<dbReference type="PROSITE" id="PS50885">
    <property type="entry name" value="HAMP"/>
    <property type="match status" value="1"/>
</dbReference>
<evidence type="ECO:0000256" key="4">
    <source>
        <dbReference type="ARBA" id="ARBA00022679"/>
    </source>
</evidence>
<dbReference type="InterPro" id="IPR010559">
    <property type="entry name" value="Sig_transdc_His_kin_internal"/>
</dbReference>
<organism evidence="9 10">
    <name type="scientific">Saliterribacillus persicus</name>
    <dbReference type="NCBI Taxonomy" id="930114"/>
    <lineage>
        <taxon>Bacteria</taxon>
        <taxon>Bacillati</taxon>
        <taxon>Bacillota</taxon>
        <taxon>Bacilli</taxon>
        <taxon>Bacillales</taxon>
        <taxon>Bacillaceae</taxon>
        <taxon>Saliterribacillus</taxon>
    </lineage>
</organism>
<keyword evidence="2" id="KW-1003">Cell membrane</keyword>
<keyword evidence="3" id="KW-0597">Phosphoprotein</keyword>
<keyword evidence="10" id="KW-1185">Reference proteome</keyword>
<dbReference type="PANTHER" id="PTHR34220">
    <property type="entry name" value="SENSOR HISTIDINE KINASE YPDA"/>
    <property type="match status" value="1"/>
</dbReference>
<keyword evidence="6" id="KW-0175">Coiled coil</keyword>
<dbReference type="PANTHER" id="PTHR34220:SF7">
    <property type="entry name" value="SENSOR HISTIDINE KINASE YPDA"/>
    <property type="match status" value="1"/>
</dbReference>
<dbReference type="Pfam" id="PF00672">
    <property type="entry name" value="HAMP"/>
    <property type="match status" value="1"/>
</dbReference>
<dbReference type="Proteomes" id="UP000252585">
    <property type="component" value="Unassembled WGS sequence"/>
</dbReference>
<feature type="domain" description="HAMP" evidence="8">
    <location>
        <begin position="317"/>
        <end position="369"/>
    </location>
</feature>
<keyword evidence="4" id="KW-0808">Transferase</keyword>
<dbReference type="InterPro" id="IPR036890">
    <property type="entry name" value="HATPase_C_sf"/>
</dbReference>
<dbReference type="GO" id="GO:0000155">
    <property type="term" value="F:phosphorelay sensor kinase activity"/>
    <property type="evidence" value="ECO:0007669"/>
    <property type="project" value="InterPro"/>
</dbReference>
<evidence type="ECO:0000256" key="6">
    <source>
        <dbReference type="SAM" id="Coils"/>
    </source>
</evidence>
<dbReference type="CDD" id="cd06225">
    <property type="entry name" value="HAMP"/>
    <property type="match status" value="1"/>
</dbReference>
<evidence type="ECO:0000256" key="1">
    <source>
        <dbReference type="ARBA" id="ARBA00004651"/>
    </source>
</evidence>
<evidence type="ECO:0000256" key="5">
    <source>
        <dbReference type="ARBA" id="ARBA00023136"/>
    </source>
</evidence>
<dbReference type="GO" id="GO:0005886">
    <property type="term" value="C:plasma membrane"/>
    <property type="evidence" value="ECO:0007669"/>
    <property type="project" value="UniProtKB-SubCell"/>
</dbReference>
<evidence type="ECO:0000313" key="9">
    <source>
        <dbReference type="EMBL" id="RCW62759.1"/>
    </source>
</evidence>
<dbReference type="SUPFAM" id="SSF158472">
    <property type="entry name" value="HAMP domain-like"/>
    <property type="match status" value="1"/>
</dbReference>
<dbReference type="OrthoDB" id="9776552at2"/>
<dbReference type="Pfam" id="PF06580">
    <property type="entry name" value="His_kinase"/>
    <property type="match status" value="1"/>
</dbReference>
<dbReference type="EMBL" id="QPJJ01000023">
    <property type="protein sequence ID" value="RCW62759.1"/>
    <property type="molecule type" value="Genomic_DNA"/>
</dbReference>
<proteinExistence type="predicted"/>
<dbReference type="InterPro" id="IPR050640">
    <property type="entry name" value="Bact_2-comp_sensor_kinase"/>
</dbReference>
<dbReference type="SMART" id="SM00304">
    <property type="entry name" value="HAMP"/>
    <property type="match status" value="1"/>
</dbReference>
<evidence type="ECO:0000259" key="8">
    <source>
        <dbReference type="PROSITE" id="PS50885"/>
    </source>
</evidence>
<dbReference type="Gene3D" id="6.10.340.10">
    <property type="match status" value="1"/>
</dbReference>
<keyword evidence="9" id="KW-0418">Kinase</keyword>
<feature type="transmembrane region" description="Helical" evidence="7">
    <location>
        <begin position="16"/>
        <end position="36"/>
    </location>
</feature>
<comment type="caution">
    <text evidence="9">The sequence shown here is derived from an EMBL/GenBank/DDBJ whole genome shotgun (WGS) entry which is preliminary data.</text>
</comment>
<dbReference type="SUPFAM" id="SSF55874">
    <property type="entry name" value="ATPase domain of HSP90 chaperone/DNA topoisomerase II/histidine kinase"/>
    <property type="match status" value="1"/>
</dbReference>
<sequence>MQIIQYIKNSLKWKSVIIFLLLVSIPSGLIGSIVIYQSNNILKEQVIDTTHRNLNNMESELNNVIEEIEDISRYMIYSNEFRDYMTLPAVTGEDYKQLNEIRSNLSGFFVFHQSEKDYFHSVHIEGQNQQVLSVGEIVTGEENHLNQEALKEEGKILWSSPYLMHNQRKNQDEKVITLYRVINHLYDIREPIGMIKIRLDQQELYRHVTEGFTNQQHQAFFVHNQVEDMIGAKVEEEFDYHTFIDNIRSQGESFQLTSDGETYYAVSRYLEKIDMHLVSVVSESYILTEMNAIRSTFGNMIIIAVLMGLMTFAGFIFFVVRPILELTRETKRLEHGDFKARVDIRSKDEIGQLGFRFNSMVEQIQRLIDNKYKLEIQNKHSELKALQSQINPHFLYNTLDMIRWTARLENAPETSKSIEDLSTLFRITLSQGKIWITLKDELRYVQSYMELQKKRLGATFHYSIFIEAGLDKCYVIKLILEPLVENSFKHGFLQAQEDKFIKIRAYRAGYSVVIDVIDNGKGMNVEKTKELLQSSELATDKDSFALKNVADRIKNAFGEAYGIEILNPQRGAFIRVKVPWIREEKMLDQLIEGEGKNDDSEDVNR</sequence>
<protein>
    <submittedName>
        <fullName evidence="9">Two-component system sensor histidine kinase YesM</fullName>
    </submittedName>
</protein>
<evidence type="ECO:0000313" key="10">
    <source>
        <dbReference type="Proteomes" id="UP000252585"/>
    </source>
</evidence>
<dbReference type="Gene3D" id="3.30.565.10">
    <property type="entry name" value="Histidine kinase-like ATPase, C-terminal domain"/>
    <property type="match status" value="1"/>
</dbReference>
<keyword evidence="7" id="KW-0812">Transmembrane</keyword>
<feature type="transmembrane region" description="Helical" evidence="7">
    <location>
        <begin position="300"/>
        <end position="324"/>
    </location>
</feature>
<gene>
    <name evidence="9" type="ORF">DFR57_12329</name>
</gene>
<evidence type="ECO:0000256" key="2">
    <source>
        <dbReference type="ARBA" id="ARBA00022475"/>
    </source>
</evidence>
<dbReference type="InterPro" id="IPR003660">
    <property type="entry name" value="HAMP_dom"/>
</dbReference>
<dbReference type="RefSeq" id="WP_114354509.1">
    <property type="nucleotide sequence ID" value="NZ_QPJJ01000023.1"/>
</dbReference>